<dbReference type="RefSeq" id="XP_031866556.1">
    <property type="nucleotide sequence ID" value="XM_032017125.1"/>
</dbReference>
<evidence type="ECO:0000313" key="4">
    <source>
        <dbReference type="EMBL" id="RDL33063.1"/>
    </source>
</evidence>
<keyword evidence="1" id="KW-0378">Hydrolase</keyword>
<comment type="caution">
    <text evidence="4">The sequence shown here is derived from an EMBL/GenBank/DDBJ whole genome shotgun (WGS) entry which is preliminary data.</text>
</comment>
<dbReference type="EMBL" id="NPIC01000009">
    <property type="protein sequence ID" value="RDL33063.1"/>
    <property type="molecule type" value="Genomic_DNA"/>
</dbReference>
<dbReference type="Pfam" id="PF12697">
    <property type="entry name" value="Abhydrolase_6"/>
    <property type="match status" value="1"/>
</dbReference>
<protein>
    <recommendedName>
        <fullName evidence="3">AB hydrolase-1 domain-containing protein</fullName>
    </recommendedName>
</protein>
<dbReference type="GeneID" id="43601351"/>
<reference evidence="4 5" key="1">
    <citation type="journal article" date="2018" name="IMA Fungus">
        <title>IMA Genome-F 9: Draft genome sequence of Annulohypoxylon stygium, Aspergillus mulundensis, Berkeleyomyces basicola (syn. Thielaviopsis basicola), Ceratocystis smalleyi, two Cercospora beticola strains, Coleophoma cylindrospora, Fusarium fracticaudum, Phialophora cf. hyalina, and Morchella septimelata.</title>
        <authorList>
            <person name="Wingfield B.D."/>
            <person name="Bills G.F."/>
            <person name="Dong Y."/>
            <person name="Huang W."/>
            <person name="Nel W.J."/>
            <person name="Swalarsk-Parry B.S."/>
            <person name="Vaghefi N."/>
            <person name="Wilken P.M."/>
            <person name="An Z."/>
            <person name="de Beer Z.W."/>
            <person name="De Vos L."/>
            <person name="Chen L."/>
            <person name="Duong T.A."/>
            <person name="Gao Y."/>
            <person name="Hammerbacher A."/>
            <person name="Kikkert J.R."/>
            <person name="Li Y."/>
            <person name="Li H."/>
            <person name="Li K."/>
            <person name="Li Q."/>
            <person name="Liu X."/>
            <person name="Ma X."/>
            <person name="Naidoo K."/>
            <person name="Pethybridge S.J."/>
            <person name="Sun J."/>
            <person name="Steenkamp E.T."/>
            <person name="van der Nest M.A."/>
            <person name="van Wyk S."/>
            <person name="Wingfield M.J."/>
            <person name="Xiong C."/>
            <person name="Yue Q."/>
            <person name="Zhang X."/>
        </authorList>
    </citation>
    <scope>NUCLEOTIDE SEQUENCE [LARGE SCALE GENOMIC DNA]</scope>
    <source>
        <strain evidence="4 5">BP 5553</strain>
    </source>
</reference>
<dbReference type="STRING" id="2656787.A0A370TEE4"/>
<evidence type="ECO:0000256" key="1">
    <source>
        <dbReference type="ARBA" id="ARBA00022801"/>
    </source>
</evidence>
<feature type="domain" description="AB hydrolase-1" evidence="3">
    <location>
        <begin position="44"/>
        <end position="322"/>
    </location>
</feature>
<proteinExistence type="inferred from homology"/>
<comment type="similarity">
    <text evidence="2">Belongs to the AB hydrolase superfamily. Epoxide hydrolase family.</text>
</comment>
<dbReference type="InterPro" id="IPR000073">
    <property type="entry name" value="AB_hydrolase_1"/>
</dbReference>
<dbReference type="InterPro" id="IPR000639">
    <property type="entry name" value="Epox_hydrolase-like"/>
</dbReference>
<dbReference type="SUPFAM" id="SSF53474">
    <property type="entry name" value="alpha/beta-Hydrolases"/>
    <property type="match status" value="1"/>
</dbReference>
<evidence type="ECO:0000259" key="3">
    <source>
        <dbReference type="Pfam" id="PF12697"/>
    </source>
</evidence>
<evidence type="ECO:0000256" key="2">
    <source>
        <dbReference type="ARBA" id="ARBA00038334"/>
    </source>
</evidence>
<organism evidence="4 5">
    <name type="scientific">Venustampulla echinocandica</name>
    <dbReference type="NCBI Taxonomy" id="2656787"/>
    <lineage>
        <taxon>Eukaryota</taxon>
        <taxon>Fungi</taxon>
        <taxon>Dikarya</taxon>
        <taxon>Ascomycota</taxon>
        <taxon>Pezizomycotina</taxon>
        <taxon>Leotiomycetes</taxon>
        <taxon>Helotiales</taxon>
        <taxon>Pleuroascaceae</taxon>
        <taxon>Venustampulla</taxon>
    </lineage>
</organism>
<dbReference type="PRINTS" id="PR00412">
    <property type="entry name" value="EPOXHYDRLASE"/>
</dbReference>
<sequence length="339" mass="36713">MENQDAQLFESLGLQRSSAPTASGSHVNFYHRLPKTLDLSYPILVLIHGYPQSSYMWRYVVRSLPADIPLFVPDIPGYGLSTPSTTGHDKRTTGHAILSALSTHLQLSNPLSAPIPIILGGHDRGARICQRLATDLSIPGPPSAALAAWDVVGTVILDIMPVTTQWSSLANPIFARSTFHWPFLANAALATPMIVAYGGGKWCQDIILRWASKGAGLESLRADDALAVYAGYFAKESVVRASCDDYEAGSNEDAVMETEDQEAGRGIGTDTLLMFSKDYLGSRYDVPTGWKSFVMETADLKIGGVAGVGHFLPEEAPEEVSEQVALFYQEVVQKIKARG</sequence>
<name>A0A370TEE4_9HELO</name>
<dbReference type="Proteomes" id="UP000254866">
    <property type="component" value="Unassembled WGS sequence"/>
</dbReference>
<keyword evidence="5" id="KW-1185">Reference proteome</keyword>
<dbReference type="GO" id="GO:0016787">
    <property type="term" value="F:hydrolase activity"/>
    <property type="evidence" value="ECO:0007669"/>
    <property type="project" value="UniProtKB-KW"/>
</dbReference>
<dbReference type="PANTHER" id="PTHR43329">
    <property type="entry name" value="EPOXIDE HYDROLASE"/>
    <property type="match status" value="1"/>
</dbReference>
<dbReference type="InterPro" id="IPR029058">
    <property type="entry name" value="AB_hydrolase_fold"/>
</dbReference>
<dbReference type="AlphaFoldDB" id="A0A370TEE4"/>
<dbReference type="Gene3D" id="3.40.50.1820">
    <property type="entry name" value="alpha/beta hydrolase"/>
    <property type="match status" value="1"/>
</dbReference>
<accession>A0A370TEE4</accession>
<evidence type="ECO:0000313" key="5">
    <source>
        <dbReference type="Proteomes" id="UP000254866"/>
    </source>
</evidence>
<gene>
    <name evidence="4" type="ORF">BP5553_08502</name>
</gene>
<dbReference type="OrthoDB" id="284184at2759"/>